<evidence type="ECO:0000313" key="2">
    <source>
        <dbReference type="EMBL" id="KKN06505.1"/>
    </source>
</evidence>
<name>A0A0F9MGK1_9ZZZZ</name>
<proteinExistence type="predicted"/>
<accession>A0A0F9MGK1</accession>
<comment type="caution">
    <text evidence="2">The sequence shown here is derived from an EMBL/GenBank/DDBJ whole genome shotgun (WGS) entry which is preliminary data.</text>
</comment>
<protein>
    <recommendedName>
        <fullName evidence="1">NolW-like domain-containing protein</fullName>
    </recommendedName>
</protein>
<sequence>MKAVVLTLLLFFALSVNADNALHTLTLKHRLANDIVNQIEPFLPSTATIKAHDNLLFLKSDRATLANVEELVKQLDKPLKSVIVSIRRTNEALDSAQFKQDALAVELGDENKARASIKRWSTNSNQDKNDIYRATGISGHSIAINLGTSTPDNQQTIYLTPNGGVALASNTEYVSVSSGFNAKPFLLPDERVKIEISPFFAERSSVTGEISSSNILSTINGPLGQWIPIGYIGEQKQSSSSGGKRYSTQQNFQQLIYIKVDIENN</sequence>
<organism evidence="2">
    <name type="scientific">marine sediment metagenome</name>
    <dbReference type="NCBI Taxonomy" id="412755"/>
    <lineage>
        <taxon>unclassified sequences</taxon>
        <taxon>metagenomes</taxon>
        <taxon>ecological metagenomes</taxon>
    </lineage>
</organism>
<dbReference type="EMBL" id="LAZR01004684">
    <property type="protein sequence ID" value="KKN06505.1"/>
    <property type="molecule type" value="Genomic_DNA"/>
</dbReference>
<reference evidence="2" key="1">
    <citation type="journal article" date="2015" name="Nature">
        <title>Complex archaea that bridge the gap between prokaryotes and eukaryotes.</title>
        <authorList>
            <person name="Spang A."/>
            <person name="Saw J.H."/>
            <person name="Jorgensen S.L."/>
            <person name="Zaremba-Niedzwiedzka K."/>
            <person name="Martijn J."/>
            <person name="Lind A.E."/>
            <person name="van Eijk R."/>
            <person name="Schleper C."/>
            <person name="Guy L."/>
            <person name="Ettema T.J."/>
        </authorList>
    </citation>
    <scope>NUCLEOTIDE SEQUENCE</scope>
</reference>
<dbReference type="Pfam" id="PF03958">
    <property type="entry name" value="Secretin_N"/>
    <property type="match status" value="1"/>
</dbReference>
<feature type="domain" description="NolW-like" evidence="1">
    <location>
        <begin position="24"/>
        <end position="78"/>
    </location>
</feature>
<dbReference type="AlphaFoldDB" id="A0A0F9MGK1"/>
<dbReference type="InterPro" id="IPR005644">
    <property type="entry name" value="NolW-like"/>
</dbReference>
<gene>
    <name evidence="2" type="ORF">LCGC14_1076640</name>
</gene>
<evidence type="ECO:0000259" key="1">
    <source>
        <dbReference type="Pfam" id="PF03958"/>
    </source>
</evidence>